<evidence type="ECO:0000313" key="2">
    <source>
        <dbReference type="EMBL" id="MDI3235036.1"/>
    </source>
</evidence>
<sequence length="108" mass="12692">MHQVSESTKTETTRSAQTIVESASFRQLMHEKNTFILPAILFCLIFYFALPIMTSYFTFLNQPLIGDITGAWLFAFLQFIMTWTFCTLYNKKARSFDRLVEQIKEESR</sequence>
<keyword evidence="3" id="KW-1185">Reference proteome</keyword>
<dbReference type="EMBL" id="JASBQV010000011">
    <property type="protein sequence ID" value="MDI3235036.1"/>
    <property type="molecule type" value="Genomic_DNA"/>
</dbReference>
<accession>A0ABT6R273</accession>
<reference evidence="2 3" key="1">
    <citation type="submission" date="2023-04" db="EMBL/GenBank/DDBJ databases">
        <title>Antarctic isolates genomes.</title>
        <authorList>
            <person name="Dimov S.G."/>
        </authorList>
    </citation>
    <scope>NUCLEOTIDE SEQUENCE [LARGE SCALE GENOMIC DNA]</scope>
    <source>
        <strain evidence="2 3">AL19</strain>
    </source>
</reference>
<protein>
    <submittedName>
        <fullName evidence="2">DUF485 domain-containing protein</fullName>
    </submittedName>
</protein>
<gene>
    <name evidence="2" type="ORF">QK289_08470</name>
</gene>
<dbReference type="RefSeq" id="WP_282356181.1">
    <property type="nucleotide sequence ID" value="NZ_JASBQV010000011.1"/>
</dbReference>
<feature type="transmembrane region" description="Helical" evidence="1">
    <location>
        <begin position="71"/>
        <end position="89"/>
    </location>
</feature>
<dbReference type="PANTHER" id="PTHR38441:SF1">
    <property type="entry name" value="MEMBRANE PROTEIN"/>
    <property type="match status" value="1"/>
</dbReference>
<dbReference type="InterPro" id="IPR007436">
    <property type="entry name" value="DUF485"/>
</dbReference>
<proteinExistence type="predicted"/>
<dbReference type="Proteomes" id="UP001243286">
    <property type="component" value="Unassembled WGS sequence"/>
</dbReference>
<evidence type="ECO:0000256" key="1">
    <source>
        <dbReference type="SAM" id="Phobius"/>
    </source>
</evidence>
<dbReference type="PANTHER" id="PTHR38441">
    <property type="entry name" value="INTEGRAL MEMBRANE PROTEIN-RELATED"/>
    <property type="match status" value="1"/>
</dbReference>
<comment type="caution">
    <text evidence="2">The sequence shown here is derived from an EMBL/GenBank/DDBJ whole genome shotgun (WGS) entry which is preliminary data.</text>
</comment>
<keyword evidence="1" id="KW-1133">Transmembrane helix</keyword>
<dbReference type="Pfam" id="PF04341">
    <property type="entry name" value="DUF485"/>
    <property type="match status" value="1"/>
</dbReference>
<feature type="transmembrane region" description="Helical" evidence="1">
    <location>
        <begin position="35"/>
        <end position="59"/>
    </location>
</feature>
<keyword evidence="1" id="KW-0472">Membrane</keyword>
<name>A0ABT6R273_9BACL</name>
<keyword evidence="1" id="KW-0812">Transmembrane</keyword>
<organism evidence="2 3">
    <name type="scientific">Exiguobacterium antarcticum</name>
    <dbReference type="NCBI Taxonomy" id="132920"/>
    <lineage>
        <taxon>Bacteria</taxon>
        <taxon>Bacillati</taxon>
        <taxon>Bacillota</taxon>
        <taxon>Bacilli</taxon>
        <taxon>Bacillales</taxon>
        <taxon>Bacillales Family XII. Incertae Sedis</taxon>
        <taxon>Exiguobacterium</taxon>
    </lineage>
</organism>
<evidence type="ECO:0000313" key="3">
    <source>
        <dbReference type="Proteomes" id="UP001243286"/>
    </source>
</evidence>